<dbReference type="AlphaFoldDB" id="A0A848KLH3"/>
<feature type="domain" description="Protein kinase" evidence="10">
    <location>
        <begin position="11"/>
        <end position="269"/>
    </location>
</feature>
<reference evidence="11 12" key="2">
    <citation type="submission" date="2020-06" db="EMBL/GenBank/DDBJ databases">
        <title>Antribacter stalactiti gen. nov., sp. nov., a new member of the family Nacardiaceae isolated from a cave.</title>
        <authorList>
            <person name="Kim I.S."/>
        </authorList>
    </citation>
    <scope>NUCLEOTIDE SEQUENCE [LARGE SCALE GENOMIC DNA]</scope>
    <source>
        <strain evidence="11 12">YC2-7</strain>
    </source>
</reference>
<dbReference type="InterPro" id="IPR017441">
    <property type="entry name" value="Protein_kinase_ATP_BS"/>
</dbReference>
<dbReference type="Pfam" id="PF00069">
    <property type="entry name" value="Pkinase"/>
    <property type="match status" value="1"/>
</dbReference>
<evidence type="ECO:0000313" key="11">
    <source>
        <dbReference type="EMBL" id="NMN98686.1"/>
    </source>
</evidence>
<dbReference type="Gene3D" id="1.10.510.10">
    <property type="entry name" value="Transferase(Phosphotransferase) domain 1"/>
    <property type="match status" value="1"/>
</dbReference>
<evidence type="ECO:0000259" key="10">
    <source>
        <dbReference type="PROSITE" id="PS50011"/>
    </source>
</evidence>
<evidence type="ECO:0000256" key="3">
    <source>
        <dbReference type="ARBA" id="ARBA00022679"/>
    </source>
</evidence>
<dbReference type="SMART" id="SM00220">
    <property type="entry name" value="S_TKc"/>
    <property type="match status" value="1"/>
</dbReference>
<accession>A0A848KLH3</accession>
<name>A0A848KLH3_9NOCA</name>
<dbReference type="EMBL" id="VCQU01000012">
    <property type="protein sequence ID" value="NMN98686.1"/>
    <property type="molecule type" value="Genomic_DNA"/>
</dbReference>
<keyword evidence="3" id="KW-0808">Transferase</keyword>
<dbReference type="InterPro" id="IPR008271">
    <property type="entry name" value="Ser/Thr_kinase_AS"/>
</dbReference>
<evidence type="ECO:0000256" key="6">
    <source>
        <dbReference type="ARBA" id="ARBA00022840"/>
    </source>
</evidence>
<dbReference type="PANTHER" id="PTHR43289:SF6">
    <property type="entry name" value="SERINE_THREONINE-PROTEIN KINASE NEKL-3"/>
    <property type="match status" value="1"/>
</dbReference>
<evidence type="ECO:0000256" key="9">
    <source>
        <dbReference type="SAM" id="Phobius"/>
    </source>
</evidence>
<dbReference type="SUPFAM" id="SSF56112">
    <property type="entry name" value="Protein kinase-like (PK-like)"/>
    <property type="match status" value="1"/>
</dbReference>
<sequence>MTAGRLVAGRYRLTEQIGSGGMGVVWRAHDDRLDRIVAVKQLLVTPGLTPEETDNASRRALREGRIAARLHHPHAIAVYDVADMDHQPWLIMEYLASKSLGTILDERGTMDHEETARIGAQVASALAAAHAAGIVHRDVKPANILIGDDGNAKITDFGISRATGDVTVTATGMVAGTPAFLSPEVARGATPEPSSDVFSLGSTLYRMIEGRPPFSKGDNTLALLHAVAAGDVDPPTNTGPLTPVIMDMLRLEPQQRPTMVQAQRALAAIASRPQRPAPVPPRPTPPTAPIASSPPPQPAPSKPKPTTIAPTSRPTTVTTAIAAPRRRFGFAAVVVALLTAIGILVAIFLSVDRPGSPGIGDTSNGTFPTVDSGATTATFEQMSQFVRSYYGLLPGDTDAAWAKLGKSYQSAAGGRAGYDSFWSSISSVEVGSIGKRDSSSVTAALTYSFPNGSTSSETRWVQVGVDEGSLYIENSGL</sequence>
<evidence type="ECO:0000256" key="1">
    <source>
        <dbReference type="ARBA" id="ARBA00012513"/>
    </source>
</evidence>
<dbReference type="PANTHER" id="PTHR43289">
    <property type="entry name" value="MITOGEN-ACTIVATED PROTEIN KINASE KINASE KINASE 20-RELATED"/>
    <property type="match status" value="1"/>
</dbReference>
<dbReference type="PROSITE" id="PS50011">
    <property type="entry name" value="PROTEIN_KINASE_DOM"/>
    <property type="match status" value="1"/>
</dbReference>
<dbReference type="Gene3D" id="3.30.200.20">
    <property type="entry name" value="Phosphorylase Kinase, domain 1"/>
    <property type="match status" value="1"/>
</dbReference>
<keyword evidence="4 7" id="KW-0547">Nucleotide-binding</keyword>
<keyword evidence="6 7" id="KW-0067">ATP-binding</keyword>
<dbReference type="PROSITE" id="PS00107">
    <property type="entry name" value="PROTEIN_KINASE_ATP"/>
    <property type="match status" value="1"/>
</dbReference>
<evidence type="ECO:0000313" key="12">
    <source>
        <dbReference type="Proteomes" id="UP000535543"/>
    </source>
</evidence>
<protein>
    <recommendedName>
        <fullName evidence="1">non-specific serine/threonine protein kinase</fullName>
        <ecNumber evidence="1">2.7.11.1</ecNumber>
    </recommendedName>
</protein>
<keyword evidence="12" id="KW-1185">Reference proteome</keyword>
<evidence type="ECO:0000256" key="2">
    <source>
        <dbReference type="ARBA" id="ARBA00022527"/>
    </source>
</evidence>
<dbReference type="PROSITE" id="PS00108">
    <property type="entry name" value="PROTEIN_KINASE_ST"/>
    <property type="match status" value="1"/>
</dbReference>
<gene>
    <name evidence="11" type="ORF">FGL95_27005</name>
</gene>
<feature type="transmembrane region" description="Helical" evidence="9">
    <location>
        <begin position="328"/>
        <end position="349"/>
    </location>
</feature>
<dbReference type="GO" id="GO:0005524">
    <property type="term" value="F:ATP binding"/>
    <property type="evidence" value="ECO:0007669"/>
    <property type="project" value="UniProtKB-UniRule"/>
</dbReference>
<reference evidence="11 12" key="1">
    <citation type="submission" date="2019-05" db="EMBL/GenBank/DDBJ databases">
        <authorList>
            <person name="Lee S.D."/>
        </authorList>
    </citation>
    <scope>NUCLEOTIDE SEQUENCE [LARGE SCALE GENOMIC DNA]</scope>
    <source>
        <strain evidence="11 12">YC2-7</strain>
    </source>
</reference>
<keyword evidence="2 11" id="KW-0723">Serine/threonine-protein kinase</keyword>
<evidence type="ECO:0000256" key="4">
    <source>
        <dbReference type="ARBA" id="ARBA00022741"/>
    </source>
</evidence>
<dbReference type="CDD" id="cd14014">
    <property type="entry name" value="STKc_PknB_like"/>
    <property type="match status" value="1"/>
</dbReference>
<dbReference type="InterPro" id="IPR000719">
    <property type="entry name" value="Prot_kinase_dom"/>
</dbReference>
<evidence type="ECO:0000256" key="7">
    <source>
        <dbReference type="PROSITE-ProRule" id="PRU10141"/>
    </source>
</evidence>
<feature type="compositionally biased region" description="Pro residues" evidence="8">
    <location>
        <begin position="275"/>
        <end position="303"/>
    </location>
</feature>
<keyword evidence="5 11" id="KW-0418">Kinase</keyword>
<keyword evidence="9" id="KW-1133">Transmembrane helix</keyword>
<dbReference type="RefSeq" id="WP_169593268.1">
    <property type="nucleotide sequence ID" value="NZ_VCQU01000012.1"/>
</dbReference>
<evidence type="ECO:0000256" key="5">
    <source>
        <dbReference type="ARBA" id="ARBA00022777"/>
    </source>
</evidence>
<dbReference type="InterPro" id="IPR011009">
    <property type="entry name" value="Kinase-like_dom_sf"/>
</dbReference>
<proteinExistence type="predicted"/>
<feature type="region of interest" description="Disordered" evidence="8">
    <location>
        <begin position="270"/>
        <end position="316"/>
    </location>
</feature>
<dbReference type="Proteomes" id="UP000535543">
    <property type="component" value="Unassembled WGS sequence"/>
</dbReference>
<comment type="caution">
    <text evidence="11">The sequence shown here is derived from an EMBL/GenBank/DDBJ whole genome shotgun (WGS) entry which is preliminary data.</text>
</comment>
<evidence type="ECO:0000256" key="8">
    <source>
        <dbReference type="SAM" id="MobiDB-lite"/>
    </source>
</evidence>
<dbReference type="EC" id="2.7.11.1" evidence="1"/>
<organism evidence="11 12">
    <name type="scientific">Antrihabitans stalactiti</name>
    <dbReference type="NCBI Taxonomy" id="2584121"/>
    <lineage>
        <taxon>Bacteria</taxon>
        <taxon>Bacillati</taxon>
        <taxon>Actinomycetota</taxon>
        <taxon>Actinomycetes</taxon>
        <taxon>Mycobacteriales</taxon>
        <taxon>Nocardiaceae</taxon>
        <taxon>Antrihabitans</taxon>
    </lineage>
</organism>
<dbReference type="GO" id="GO:0004674">
    <property type="term" value="F:protein serine/threonine kinase activity"/>
    <property type="evidence" value="ECO:0007669"/>
    <property type="project" value="UniProtKB-KW"/>
</dbReference>
<keyword evidence="9" id="KW-0812">Transmembrane</keyword>
<feature type="binding site" evidence="7">
    <location>
        <position position="40"/>
    </location>
    <ligand>
        <name>ATP</name>
        <dbReference type="ChEBI" id="CHEBI:30616"/>
    </ligand>
</feature>
<keyword evidence="9" id="KW-0472">Membrane</keyword>